<reference evidence="3" key="1">
    <citation type="journal article" date="2019" name="Gigascience">
        <title>De novo genome assembly of the endangered Acer yangbiense, a plant species with extremely small populations endemic to Yunnan Province, China.</title>
        <authorList>
            <person name="Yang J."/>
            <person name="Wariss H.M."/>
            <person name="Tao L."/>
            <person name="Zhang R."/>
            <person name="Yun Q."/>
            <person name="Hollingsworth P."/>
            <person name="Dao Z."/>
            <person name="Luo G."/>
            <person name="Guo H."/>
            <person name="Ma Y."/>
            <person name="Sun W."/>
        </authorList>
    </citation>
    <scope>NUCLEOTIDE SEQUENCE [LARGE SCALE GENOMIC DNA]</scope>
    <source>
        <strain evidence="3">cv. Malutang</strain>
    </source>
</reference>
<accession>A0A5C7IK76</accession>
<dbReference type="PANTHER" id="PTHR35288:SF2">
    <property type="entry name" value="TRANSMEMBRANE PROTEIN"/>
    <property type="match status" value="1"/>
</dbReference>
<name>A0A5C7IK76_9ROSI</name>
<feature type="transmembrane region" description="Helical" evidence="1">
    <location>
        <begin position="140"/>
        <end position="156"/>
    </location>
</feature>
<proteinExistence type="predicted"/>
<dbReference type="Proteomes" id="UP000323000">
    <property type="component" value="Chromosome 2"/>
</dbReference>
<keyword evidence="1" id="KW-1133">Transmembrane helix</keyword>
<keyword evidence="1" id="KW-0812">Transmembrane</keyword>
<dbReference type="EMBL" id="VAHF01000002">
    <property type="protein sequence ID" value="TXG69274.1"/>
    <property type="molecule type" value="Genomic_DNA"/>
</dbReference>
<comment type="caution">
    <text evidence="2">The sequence shown here is derived from an EMBL/GenBank/DDBJ whole genome shotgun (WGS) entry which is preliminary data.</text>
</comment>
<feature type="transmembrane region" description="Helical" evidence="1">
    <location>
        <begin position="168"/>
        <end position="185"/>
    </location>
</feature>
<protein>
    <submittedName>
        <fullName evidence="2">Uncharacterized protein</fullName>
    </submittedName>
</protein>
<feature type="transmembrane region" description="Helical" evidence="1">
    <location>
        <begin position="115"/>
        <end position="133"/>
    </location>
</feature>
<gene>
    <name evidence="2" type="ORF">EZV62_004209</name>
</gene>
<evidence type="ECO:0000256" key="1">
    <source>
        <dbReference type="SAM" id="Phobius"/>
    </source>
</evidence>
<keyword evidence="3" id="KW-1185">Reference proteome</keyword>
<sequence length="213" mass="24106">MASSSRKLATIVSSIASFIYFFLIIFQIPLFRYFFFFFFPVPCRIGICKTPIEMTCSQMIASEIFPVFVVKALLYPGAFAKSVMQSTPLPSYTKLLKFFNFNNVKKSPAYDLHRLEILAGSYLSVAGAIAGLIRAGRMSLFGTLLIVWGFVKEVIFRKHGYLTSTKTTYMYPAMSLAVLCAFLSVRRDVRKIIRCYKSSRSVTKSLRSKAKHA</sequence>
<evidence type="ECO:0000313" key="3">
    <source>
        <dbReference type="Proteomes" id="UP000323000"/>
    </source>
</evidence>
<dbReference type="OrthoDB" id="2016444at2759"/>
<evidence type="ECO:0000313" key="2">
    <source>
        <dbReference type="EMBL" id="TXG69274.1"/>
    </source>
</evidence>
<feature type="transmembrane region" description="Helical" evidence="1">
    <location>
        <begin position="7"/>
        <end position="28"/>
    </location>
</feature>
<organism evidence="2 3">
    <name type="scientific">Acer yangbiense</name>
    <dbReference type="NCBI Taxonomy" id="1000413"/>
    <lineage>
        <taxon>Eukaryota</taxon>
        <taxon>Viridiplantae</taxon>
        <taxon>Streptophyta</taxon>
        <taxon>Embryophyta</taxon>
        <taxon>Tracheophyta</taxon>
        <taxon>Spermatophyta</taxon>
        <taxon>Magnoliopsida</taxon>
        <taxon>eudicotyledons</taxon>
        <taxon>Gunneridae</taxon>
        <taxon>Pentapetalae</taxon>
        <taxon>rosids</taxon>
        <taxon>malvids</taxon>
        <taxon>Sapindales</taxon>
        <taxon>Sapindaceae</taxon>
        <taxon>Hippocastanoideae</taxon>
        <taxon>Acereae</taxon>
        <taxon>Acer</taxon>
    </lineage>
</organism>
<dbReference type="PANTHER" id="PTHR35288">
    <property type="entry name" value="TAIL FIBER"/>
    <property type="match status" value="1"/>
</dbReference>
<dbReference type="AlphaFoldDB" id="A0A5C7IK76"/>
<keyword evidence="1" id="KW-0472">Membrane</keyword>